<dbReference type="PANTHER" id="PTHR33332">
    <property type="entry name" value="REVERSE TRANSCRIPTASE DOMAIN-CONTAINING PROTEIN"/>
    <property type="match status" value="1"/>
</dbReference>
<sequence length="248" mass="28100">MKNSKLKLNADKTEFLIIGTSTQRAKLNGFFPTHILSQSITPAASVLNLGVTFDENFNFKQHISKTCRCCFYRIRDLRRIRRVISLSVAKTIATTLVSSRLDYCNSLLYNSANKDIPKLQSPKLFSKGSHAFSSFFSLRGVLKSLHWLPVHYRIIFKMCTVAYQALSYKQPAYLNSMLTPTRNSRQLRLTSSNPLYIPRVKTKAGTRDFSVAAPTVWNALPATVKSEGNIVSFSRRLKTYLFNAAYPP</sequence>
<accession>A0AAD9P1M9</accession>
<evidence type="ECO:0000313" key="2">
    <source>
        <dbReference type="Proteomes" id="UP001209878"/>
    </source>
</evidence>
<dbReference type="EMBL" id="JAODUO010000204">
    <property type="protein sequence ID" value="KAK2186341.1"/>
    <property type="molecule type" value="Genomic_DNA"/>
</dbReference>
<comment type="caution">
    <text evidence="1">The sequence shown here is derived from an EMBL/GenBank/DDBJ whole genome shotgun (WGS) entry which is preliminary data.</text>
</comment>
<keyword evidence="2" id="KW-1185">Reference proteome</keyword>
<reference evidence="1" key="1">
    <citation type="journal article" date="2023" name="Mol. Biol. Evol.">
        <title>Third-Generation Sequencing Reveals the Adaptive Role of the Epigenome in Three Deep-Sea Polychaetes.</title>
        <authorList>
            <person name="Perez M."/>
            <person name="Aroh O."/>
            <person name="Sun Y."/>
            <person name="Lan Y."/>
            <person name="Juniper S.K."/>
            <person name="Young C.R."/>
            <person name="Angers B."/>
            <person name="Qian P.Y."/>
        </authorList>
    </citation>
    <scope>NUCLEOTIDE SEQUENCE</scope>
    <source>
        <strain evidence="1">R07B-5</strain>
    </source>
</reference>
<proteinExistence type="predicted"/>
<gene>
    <name evidence="1" type="ORF">NP493_205g03019</name>
</gene>
<name>A0AAD9P1M9_RIDPI</name>
<dbReference type="AlphaFoldDB" id="A0AAD9P1M9"/>
<organism evidence="1 2">
    <name type="scientific">Ridgeia piscesae</name>
    <name type="common">Tubeworm</name>
    <dbReference type="NCBI Taxonomy" id="27915"/>
    <lineage>
        <taxon>Eukaryota</taxon>
        <taxon>Metazoa</taxon>
        <taxon>Spiralia</taxon>
        <taxon>Lophotrochozoa</taxon>
        <taxon>Annelida</taxon>
        <taxon>Polychaeta</taxon>
        <taxon>Sedentaria</taxon>
        <taxon>Canalipalpata</taxon>
        <taxon>Sabellida</taxon>
        <taxon>Siboglinidae</taxon>
        <taxon>Ridgeia</taxon>
    </lineage>
</organism>
<dbReference type="Proteomes" id="UP001209878">
    <property type="component" value="Unassembled WGS sequence"/>
</dbReference>
<evidence type="ECO:0000313" key="1">
    <source>
        <dbReference type="EMBL" id="KAK2186341.1"/>
    </source>
</evidence>
<protein>
    <submittedName>
        <fullName evidence="1">Uncharacterized protein</fullName>
    </submittedName>
</protein>